<dbReference type="KEGG" id="psco:LY89DRAFT_732105"/>
<accession>A0A194XED2</accession>
<dbReference type="InParanoid" id="A0A194XED2"/>
<evidence type="ECO:0000313" key="2">
    <source>
        <dbReference type="Proteomes" id="UP000070700"/>
    </source>
</evidence>
<keyword evidence="2" id="KW-1185">Reference proteome</keyword>
<dbReference type="RefSeq" id="XP_018072900.1">
    <property type="nucleotide sequence ID" value="XM_018219647.1"/>
</dbReference>
<proteinExistence type="predicted"/>
<organism evidence="1 2">
    <name type="scientific">Mollisia scopiformis</name>
    <name type="common">Conifer needle endophyte fungus</name>
    <name type="synonym">Phialocephala scopiformis</name>
    <dbReference type="NCBI Taxonomy" id="149040"/>
    <lineage>
        <taxon>Eukaryota</taxon>
        <taxon>Fungi</taxon>
        <taxon>Dikarya</taxon>
        <taxon>Ascomycota</taxon>
        <taxon>Pezizomycotina</taxon>
        <taxon>Leotiomycetes</taxon>
        <taxon>Helotiales</taxon>
        <taxon>Mollisiaceae</taxon>
        <taxon>Mollisia</taxon>
    </lineage>
</organism>
<dbReference type="GeneID" id="28829373"/>
<dbReference type="EMBL" id="KQ947412">
    <property type="protein sequence ID" value="KUJ18545.1"/>
    <property type="molecule type" value="Genomic_DNA"/>
</dbReference>
<gene>
    <name evidence="1" type="ORF">LY89DRAFT_732105</name>
</gene>
<sequence length="408" mass="46566">MATPETPPVTSCAVPGIDQSVSQEIPGTIENLTMKSEIGIPAGDVECKKRNFIRRIPYNNGYGNFVFHRWLEDPVDCVRPNFNLWRDGSYGNSVKELDGFERSGSFAFFKLPDLIRKMVFLLLLRPLFEYDKDSEKSFVQFIFGESSAWVGNELMLLTKKATPKPYWAGWRMGIDWHFLESIRQASNVNTTFRKELADTLWSRTGIATYGNNSWLAIPEILQQRPSICAGIKYLYIGLDLSRERNTDSFEDWCESLSQRLILERLTVKVLMEKEDIPRVLSEWFPNLAAAETLNVTQSFTVSVSIRLGGEKPGQILDESGSGINEQYRKELVELMMPKSLRPKVFLSATETYLESRHHITSNNPPTMSSAPCIFCVEIQEPFPGIDSFDKIFLLRATYLERAKEHKGT</sequence>
<reference evidence="1 2" key="1">
    <citation type="submission" date="2015-10" db="EMBL/GenBank/DDBJ databases">
        <title>Full genome of DAOMC 229536 Phialocephala scopiformis, a fungal endophyte of spruce producing the potent anti-insectan compound rugulosin.</title>
        <authorList>
            <consortium name="DOE Joint Genome Institute"/>
            <person name="Walker A.K."/>
            <person name="Frasz S.L."/>
            <person name="Seifert K.A."/>
            <person name="Miller J.D."/>
            <person name="Mondo S.J."/>
            <person name="Labutti K."/>
            <person name="Lipzen A."/>
            <person name="Dockter R."/>
            <person name="Kennedy M."/>
            <person name="Grigoriev I.V."/>
            <person name="Spatafora J.W."/>
        </authorList>
    </citation>
    <scope>NUCLEOTIDE SEQUENCE [LARGE SCALE GENOMIC DNA]</scope>
    <source>
        <strain evidence="1 2">CBS 120377</strain>
    </source>
</reference>
<dbReference type="OrthoDB" id="3558721at2759"/>
<name>A0A194XED2_MOLSC</name>
<protein>
    <submittedName>
        <fullName evidence="1">Uncharacterized protein</fullName>
    </submittedName>
</protein>
<evidence type="ECO:0000313" key="1">
    <source>
        <dbReference type="EMBL" id="KUJ18545.1"/>
    </source>
</evidence>
<dbReference type="Proteomes" id="UP000070700">
    <property type="component" value="Unassembled WGS sequence"/>
</dbReference>
<dbReference type="AlphaFoldDB" id="A0A194XED2"/>